<evidence type="ECO:0000313" key="5">
    <source>
        <dbReference type="EMBL" id="MCZ4519421.1"/>
    </source>
</evidence>
<dbReference type="PROSITE" id="PS51118">
    <property type="entry name" value="HTH_HXLR"/>
    <property type="match status" value="1"/>
</dbReference>
<dbReference type="Pfam" id="PF01638">
    <property type="entry name" value="HxlR"/>
    <property type="match status" value="1"/>
</dbReference>
<keyword evidence="3" id="KW-0804">Transcription</keyword>
<proteinExistence type="predicted"/>
<accession>A0ABT4MI64</accession>
<dbReference type="SUPFAM" id="SSF46785">
    <property type="entry name" value="Winged helix' DNA-binding domain"/>
    <property type="match status" value="1"/>
</dbReference>
<sequence length="180" mass="20107">MEAEHTITTHSPADPSPVDLIMFDIGRILSGVEAASVESEELFRNLASALTEFDRDRTAPVVGVVGHVGNYWRNWLLVISRVGPLRPSAMRRLLATLDPSHPMSQKVLTHNLRMLERDGMYTRTVVADVRRHVEYTLTPLGCELSDLVMNLIGWGFEHSSEIDRARVLFDGSAIDRADAN</sequence>
<keyword evidence="1" id="KW-0805">Transcription regulation</keyword>
<dbReference type="PANTHER" id="PTHR33204:SF18">
    <property type="entry name" value="TRANSCRIPTIONAL REGULATORY PROTEIN"/>
    <property type="match status" value="1"/>
</dbReference>
<reference evidence="5" key="1">
    <citation type="submission" date="2022-12" db="EMBL/GenBank/DDBJ databases">
        <authorList>
            <person name="Krivoruchko A.V."/>
            <person name="Elkin A."/>
        </authorList>
    </citation>
    <scope>NUCLEOTIDE SEQUENCE</scope>
    <source>
        <strain evidence="5">IEGM 1391</strain>
    </source>
</reference>
<dbReference type="EMBL" id="JAPWIJ010000005">
    <property type="protein sequence ID" value="MCZ4519421.1"/>
    <property type="molecule type" value="Genomic_DNA"/>
</dbReference>
<evidence type="ECO:0000256" key="2">
    <source>
        <dbReference type="ARBA" id="ARBA00023125"/>
    </source>
</evidence>
<dbReference type="InterPro" id="IPR002577">
    <property type="entry name" value="HTH_HxlR"/>
</dbReference>
<dbReference type="InterPro" id="IPR036390">
    <property type="entry name" value="WH_DNA-bd_sf"/>
</dbReference>
<name>A0ABT4MI64_9NOCA</name>
<dbReference type="PANTHER" id="PTHR33204">
    <property type="entry name" value="TRANSCRIPTIONAL REGULATOR, MARR FAMILY"/>
    <property type="match status" value="1"/>
</dbReference>
<keyword evidence="2" id="KW-0238">DNA-binding</keyword>
<organism evidence="5 6">
    <name type="scientific">Rhodococcus ruber</name>
    <dbReference type="NCBI Taxonomy" id="1830"/>
    <lineage>
        <taxon>Bacteria</taxon>
        <taxon>Bacillati</taxon>
        <taxon>Actinomycetota</taxon>
        <taxon>Actinomycetes</taxon>
        <taxon>Mycobacteriales</taxon>
        <taxon>Nocardiaceae</taxon>
        <taxon>Rhodococcus</taxon>
    </lineage>
</organism>
<comment type="caution">
    <text evidence="5">The sequence shown here is derived from an EMBL/GenBank/DDBJ whole genome shotgun (WGS) entry which is preliminary data.</text>
</comment>
<evidence type="ECO:0000256" key="1">
    <source>
        <dbReference type="ARBA" id="ARBA00023015"/>
    </source>
</evidence>
<dbReference type="Proteomes" id="UP001081071">
    <property type="component" value="Unassembled WGS sequence"/>
</dbReference>
<gene>
    <name evidence="5" type="ORF">O4220_12930</name>
</gene>
<evidence type="ECO:0000259" key="4">
    <source>
        <dbReference type="PROSITE" id="PS51118"/>
    </source>
</evidence>
<evidence type="ECO:0000256" key="3">
    <source>
        <dbReference type="ARBA" id="ARBA00023163"/>
    </source>
</evidence>
<evidence type="ECO:0000313" key="6">
    <source>
        <dbReference type="Proteomes" id="UP001081071"/>
    </source>
</evidence>
<dbReference type="Gene3D" id="1.10.10.10">
    <property type="entry name" value="Winged helix-like DNA-binding domain superfamily/Winged helix DNA-binding domain"/>
    <property type="match status" value="1"/>
</dbReference>
<keyword evidence="6" id="KW-1185">Reference proteome</keyword>
<dbReference type="InterPro" id="IPR036388">
    <property type="entry name" value="WH-like_DNA-bd_sf"/>
</dbReference>
<dbReference type="RefSeq" id="WP_269604791.1">
    <property type="nucleotide sequence ID" value="NZ_JAPWIJ010000005.1"/>
</dbReference>
<feature type="domain" description="HTH hxlR-type" evidence="4">
    <location>
        <begin position="59"/>
        <end position="163"/>
    </location>
</feature>
<protein>
    <submittedName>
        <fullName evidence="5">Helix-turn-helix domain-containing protein</fullName>
    </submittedName>
</protein>